<keyword evidence="3" id="KW-0479">Metal-binding</keyword>
<evidence type="ECO:0000313" key="9">
    <source>
        <dbReference type="EMBL" id="BDG09002.1"/>
    </source>
</evidence>
<gene>
    <name evidence="9" type="ORF">AMPC_21150</name>
</gene>
<feature type="domain" description="M23ase beta-sheet core" evidence="8">
    <location>
        <begin position="266"/>
        <end position="360"/>
    </location>
</feature>
<keyword evidence="5" id="KW-0862">Zinc</keyword>
<dbReference type="PANTHER" id="PTHR21666">
    <property type="entry name" value="PEPTIDASE-RELATED"/>
    <property type="match status" value="1"/>
</dbReference>
<dbReference type="Gene3D" id="6.10.250.3150">
    <property type="match status" value="1"/>
</dbReference>
<dbReference type="CDD" id="cd12797">
    <property type="entry name" value="M23_peptidase"/>
    <property type="match status" value="1"/>
</dbReference>
<evidence type="ECO:0000256" key="2">
    <source>
        <dbReference type="ARBA" id="ARBA00022670"/>
    </source>
</evidence>
<dbReference type="SUPFAM" id="SSF51261">
    <property type="entry name" value="Duplicated hybrid motif"/>
    <property type="match status" value="1"/>
</dbReference>
<evidence type="ECO:0000256" key="6">
    <source>
        <dbReference type="ARBA" id="ARBA00023049"/>
    </source>
</evidence>
<protein>
    <recommendedName>
        <fullName evidence="8">M23ase beta-sheet core domain-containing protein</fullName>
    </recommendedName>
</protein>
<proteinExistence type="predicted"/>
<keyword evidence="2" id="KW-0645">Protease</keyword>
<evidence type="ECO:0000256" key="4">
    <source>
        <dbReference type="ARBA" id="ARBA00022801"/>
    </source>
</evidence>
<dbReference type="InterPro" id="IPR050570">
    <property type="entry name" value="Cell_wall_metabolism_enzyme"/>
</dbReference>
<name>A0ABN6N744_9BACT</name>
<dbReference type="RefSeq" id="WP_248340571.1">
    <property type="nucleotide sequence ID" value="NZ_AP025592.1"/>
</dbReference>
<keyword evidence="10" id="KW-1185">Reference proteome</keyword>
<sequence length="367" mass="38686">MIAALLALALAAGQGGPSDLDAARARKAAEEAAARRLRGEERSARASLAAADAALERAEAEAARLEAARAAAEPALARARAEQAGAERALSAQVEGLRPRLAARARMGRMGELRVLAAAPSLAELVKRRYLFERILAGDLALLRASHDAVAAAEASRRRSEAESSRLGALSAEVAARRAEAERLRAERQTLLASLSQERARHEQAAREAAEQEARLARFIGALPARAGAGARGFRALRGRLPPPVDGTLALGYGKVVEPTFNTVTLHKGVDLRAPAGAPVRAVAAGRVAWAGWFKGYGNLVIVDHGEGYHTLVAHLASMSTATGEEVAQGALLGTVGDTESNQGPFLYFEVRERGRPVDPRAWISLP</sequence>
<dbReference type="Proteomes" id="UP001162734">
    <property type="component" value="Chromosome"/>
</dbReference>
<keyword evidence="4" id="KW-0378">Hydrolase</keyword>
<accession>A0ABN6N744</accession>
<dbReference type="InterPro" id="IPR016047">
    <property type="entry name" value="M23ase_b-sheet_dom"/>
</dbReference>
<reference evidence="10" key="1">
    <citation type="journal article" date="2022" name="Int. J. Syst. Evol. Microbiol.">
        <title>Anaeromyxobacter oryzae sp. nov., Anaeromyxobacter diazotrophicus sp. nov. and Anaeromyxobacter paludicola sp. nov., isolated from paddy soils.</title>
        <authorList>
            <person name="Itoh H."/>
            <person name="Xu Z."/>
            <person name="Mise K."/>
            <person name="Masuda Y."/>
            <person name="Ushijima N."/>
            <person name="Hayakawa C."/>
            <person name="Shiratori Y."/>
            <person name="Senoo K."/>
        </authorList>
    </citation>
    <scope>NUCLEOTIDE SEQUENCE [LARGE SCALE GENOMIC DNA]</scope>
    <source>
        <strain evidence="10">Red630</strain>
    </source>
</reference>
<dbReference type="Gene3D" id="2.70.70.10">
    <property type="entry name" value="Glucose Permease (Domain IIA)"/>
    <property type="match status" value="1"/>
</dbReference>
<evidence type="ECO:0000256" key="1">
    <source>
        <dbReference type="ARBA" id="ARBA00001947"/>
    </source>
</evidence>
<evidence type="ECO:0000259" key="8">
    <source>
        <dbReference type="Pfam" id="PF01551"/>
    </source>
</evidence>
<feature type="coiled-coil region" evidence="7">
    <location>
        <begin position="20"/>
        <end position="75"/>
    </location>
</feature>
<dbReference type="EMBL" id="AP025592">
    <property type="protein sequence ID" value="BDG09002.1"/>
    <property type="molecule type" value="Genomic_DNA"/>
</dbReference>
<dbReference type="Pfam" id="PF01551">
    <property type="entry name" value="Peptidase_M23"/>
    <property type="match status" value="1"/>
</dbReference>
<evidence type="ECO:0000256" key="5">
    <source>
        <dbReference type="ARBA" id="ARBA00022833"/>
    </source>
</evidence>
<evidence type="ECO:0000313" key="10">
    <source>
        <dbReference type="Proteomes" id="UP001162734"/>
    </source>
</evidence>
<feature type="coiled-coil region" evidence="7">
    <location>
        <begin position="167"/>
        <end position="215"/>
    </location>
</feature>
<evidence type="ECO:0000256" key="7">
    <source>
        <dbReference type="SAM" id="Coils"/>
    </source>
</evidence>
<comment type="cofactor">
    <cofactor evidence="1">
        <name>Zn(2+)</name>
        <dbReference type="ChEBI" id="CHEBI:29105"/>
    </cofactor>
</comment>
<organism evidence="9 10">
    <name type="scientific">Anaeromyxobacter paludicola</name>
    <dbReference type="NCBI Taxonomy" id="2918171"/>
    <lineage>
        <taxon>Bacteria</taxon>
        <taxon>Pseudomonadati</taxon>
        <taxon>Myxococcota</taxon>
        <taxon>Myxococcia</taxon>
        <taxon>Myxococcales</taxon>
        <taxon>Cystobacterineae</taxon>
        <taxon>Anaeromyxobacteraceae</taxon>
        <taxon>Anaeromyxobacter</taxon>
    </lineage>
</organism>
<dbReference type="InterPro" id="IPR011055">
    <property type="entry name" value="Dup_hybrid_motif"/>
</dbReference>
<keyword evidence="7" id="KW-0175">Coiled coil</keyword>
<evidence type="ECO:0000256" key="3">
    <source>
        <dbReference type="ARBA" id="ARBA00022723"/>
    </source>
</evidence>
<dbReference type="PANTHER" id="PTHR21666:SF288">
    <property type="entry name" value="CELL DIVISION PROTEIN YTFB"/>
    <property type="match status" value="1"/>
</dbReference>
<keyword evidence="6" id="KW-0482">Metalloprotease</keyword>